<keyword evidence="3" id="KW-0238">DNA-binding</keyword>
<dbReference type="GO" id="GO:0009744">
    <property type="term" value="P:response to sucrose"/>
    <property type="evidence" value="ECO:0007669"/>
    <property type="project" value="UniProtKB-ARBA"/>
</dbReference>
<proteinExistence type="predicted"/>
<dbReference type="Pfam" id="PF00249">
    <property type="entry name" value="Myb_DNA-binding"/>
    <property type="match status" value="2"/>
</dbReference>
<dbReference type="PROSITE" id="PS51294">
    <property type="entry name" value="HTH_MYB"/>
    <property type="match status" value="2"/>
</dbReference>
<dbReference type="NCBIfam" id="TIGR01557">
    <property type="entry name" value="myb_SHAQKYF"/>
    <property type="match status" value="1"/>
</dbReference>
<dbReference type="GO" id="GO:0003677">
    <property type="term" value="F:DNA binding"/>
    <property type="evidence" value="ECO:0007669"/>
    <property type="project" value="UniProtKB-KW"/>
</dbReference>
<evidence type="ECO:0000259" key="10">
    <source>
        <dbReference type="PROSITE" id="PS50090"/>
    </source>
</evidence>
<feature type="domain" description="HTH myb-type" evidence="12">
    <location>
        <begin position="1"/>
        <end position="58"/>
    </location>
</feature>
<dbReference type="InterPro" id="IPR017884">
    <property type="entry name" value="SANT_dom"/>
</dbReference>
<feature type="region of interest" description="Disordered" evidence="9">
    <location>
        <begin position="154"/>
        <end position="175"/>
    </location>
</feature>
<feature type="domain" description="Myb-like" evidence="10">
    <location>
        <begin position="100"/>
        <end position="152"/>
    </location>
</feature>
<evidence type="ECO:0000313" key="14">
    <source>
        <dbReference type="Proteomes" id="UP000623129"/>
    </source>
</evidence>
<dbReference type="PROSITE" id="PS50090">
    <property type="entry name" value="MYB_LIKE"/>
    <property type="match status" value="2"/>
</dbReference>
<dbReference type="PROSITE" id="PS51293">
    <property type="entry name" value="SANT"/>
    <property type="match status" value="1"/>
</dbReference>
<dbReference type="SMART" id="SM00717">
    <property type="entry name" value="SANT"/>
    <property type="match status" value="2"/>
</dbReference>
<keyword evidence="5" id="KW-0804">Transcription</keyword>
<evidence type="ECO:0000256" key="8">
    <source>
        <dbReference type="ARBA" id="ARBA00076145"/>
    </source>
</evidence>
<evidence type="ECO:0000256" key="2">
    <source>
        <dbReference type="ARBA" id="ARBA00023015"/>
    </source>
</evidence>
<keyword evidence="2" id="KW-0805">Transcription regulation</keyword>
<evidence type="ECO:0000256" key="5">
    <source>
        <dbReference type="ARBA" id="ARBA00023163"/>
    </source>
</evidence>
<organism evidence="13 14">
    <name type="scientific">Carex littledalei</name>
    <dbReference type="NCBI Taxonomy" id="544730"/>
    <lineage>
        <taxon>Eukaryota</taxon>
        <taxon>Viridiplantae</taxon>
        <taxon>Streptophyta</taxon>
        <taxon>Embryophyta</taxon>
        <taxon>Tracheophyta</taxon>
        <taxon>Spermatophyta</taxon>
        <taxon>Magnoliopsida</taxon>
        <taxon>Liliopsida</taxon>
        <taxon>Poales</taxon>
        <taxon>Cyperaceae</taxon>
        <taxon>Cyperoideae</taxon>
        <taxon>Cariceae</taxon>
        <taxon>Carex</taxon>
        <taxon>Carex subgen. Euthyceras</taxon>
    </lineage>
</organism>
<evidence type="ECO:0000313" key="13">
    <source>
        <dbReference type="EMBL" id="KAF3332039.1"/>
    </source>
</evidence>
<evidence type="ECO:0000256" key="9">
    <source>
        <dbReference type="SAM" id="MobiDB-lite"/>
    </source>
</evidence>
<evidence type="ECO:0000256" key="4">
    <source>
        <dbReference type="ARBA" id="ARBA00023159"/>
    </source>
</evidence>
<evidence type="ECO:0000256" key="3">
    <source>
        <dbReference type="ARBA" id="ARBA00023125"/>
    </source>
</evidence>
<accession>A0A833VRL1</accession>
<evidence type="ECO:0000256" key="6">
    <source>
        <dbReference type="ARBA" id="ARBA00023242"/>
    </source>
</evidence>
<dbReference type="CDD" id="cd00167">
    <property type="entry name" value="SANT"/>
    <property type="match status" value="2"/>
</dbReference>
<keyword evidence="4" id="KW-0010">Activator</keyword>
<gene>
    <name evidence="13" type="ORF">FCM35_KLT03445</name>
</gene>
<dbReference type="OrthoDB" id="118550at2759"/>
<dbReference type="FunFam" id="1.10.10.60:FF:000009">
    <property type="entry name" value="transcription factor MYB1R1"/>
    <property type="match status" value="1"/>
</dbReference>
<name>A0A833VRL1_9POAL</name>
<dbReference type="AlphaFoldDB" id="A0A833VRL1"/>
<keyword evidence="14" id="KW-1185">Reference proteome</keyword>
<dbReference type="SUPFAM" id="SSF46689">
    <property type="entry name" value="Homeodomain-like"/>
    <property type="match status" value="2"/>
</dbReference>
<dbReference type="PANTHER" id="PTHR44042">
    <property type="entry name" value="DUPLICATED HOMEODOMAIN-LIKE SUPERFAMILY PROTEIN-RELATED"/>
    <property type="match status" value="1"/>
</dbReference>
<feature type="domain" description="HTH myb-type" evidence="12">
    <location>
        <begin position="100"/>
        <end position="156"/>
    </location>
</feature>
<dbReference type="GO" id="GO:0009739">
    <property type="term" value="P:response to gibberellin"/>
    <property type="evidence" value="ECO:0007669"/>
    <property type="project" value="UniProtKB-ARBA"/>
</dbReference>
<dbReference type="GO" id="GO:0005634">
    <property type="term" value="C:nucleus"/>
    <property type="evidence" value="ECO:0007669"/>
    <property type="project" value="UniProtKB-SubCell"/>
</dbReference>
<comment type="subcellular location">
    <subcellularLocation>
        <location evidence="1">Nucleus</location>
    </subcellularLocation>
</comment>
<dbReference type="Gene3D" id="1.10.10.60">
    <property type="entry name" value="Homeodomain-like"/>
    <property type="match status" value="2"/>
</dbReference>
<dbReference type="InterPro" id="IPR017930">
    <property type="entry name" value="Myb_dom"/>
</dbReference>
<reference evidence="13" key="1">
    <citation type="submission" date="2020-01" db="EMBL/GenBank/DDBJ databases">
        <title>Genome sequence of Kobresia littledalei, the first chromosome-level genome in the family Cyperaceae.</title>
        <authorList>
            <person name="Qu G."/>
        </authorList>
    </citation>
    <scope>NUCLEOTIDE SEQUENCE</scope>
    <source>
        <strain evidence="13">C.B.Clarke</strain>
        <tissue evidence="13">Leaf</tissue>
    </source>
</reference>
<evidence type="ECO:0000256" key="1">
    <source>
        <dbReference type="ARBA" id="ARBA00004123"/>
    </source>
</evidence>
<dbReference type="GO" id="GO:0003700">
    <property type="term" value="F:DNA-binding transcription factor activity"/>
    <property type="evidence" value="ECO:0007669"/>
    <property type="project" value="UniProtKB-ARBA"/>
</dbReference>
<dbReference type="InterPro" id="IPR009057">
    <property type="entry name" value="Homeodomain-like_sf"/>
</dbReference>
<evidence type="ECO:0000256" key="7">
    <source>
        <dbReference type="ARBA" id="ARBA00068153"/>
    </source>
</evidence>
<evidence type="ECO:0000259" key="11">
    <source>
        <dbReference type="PROSITE" id="PS51293"/>
    </source>
</evidence>
<dbReference type="Proteomes" id="UP000623129">
    <property type="component" value="Unassembled WGS sequence"/>
</dbReference>
<feature type="region of interest" description="Disordered" evidence="9">
    <location>
        <begin position="67"/>
        <end position="105"/>
    </location>
</feature>
<sequence length="175" mass="20611">MDFFSPPWTKAEDKQFENALVIYPEGTPDRWILIASQIPGRSPREAWNHYQMLLQDVDMIERGAVEIPSYKEEDDMNMEEEDDDMDRRGPSRGGSRNRGEDRRRGVPWTEEEHRLFLEGLAKYGKGDWRNISRWAVKTRTPTQVASHAQKYFIRQNQNAKSTRESKRKSIHDITN</sequence>
<dbReference type="InterPro" id="IPR006447">
    <property type="entry name" value="Myb_dom_plants"/>
</dbReference>
<comment type="caution">
    <text evidence="13">The sequence shown here is derived from an EMBL/GenBank/DDBJ whole genome shotgun (WGS) entry which is preliminary data.</text>
</comment>
<feature type="domain" description="Myb-like" evidence="10">
    <location>
        <begin position="7"/>
        <end position="54"/>
    </location>
</feature>
<feature type="compositionally biased region" description="Acidic residues" evidence="9">
    <location>
        <begin position="72"/>
        <end position="84"/>
    </location>
</feature>
<dbReference type="EMBL" id="SWLB01000012">
    <property type="protein sequence ID" value="KAF3332039.1"/>
    <property type="molecule type" value="Genomic_DNA"/>
</dbReference>
<dbReference type="PANTHER" id="PTHR44042:SF67">
    <property type="entry name" value="MYB-LIKE PROTEIN I"/>
    <property type="match status" value="1"/>
</dbReference>
<evidence type="ECO:0000259" key="12">
    <source>
        <dbReference type="PROSITE" id="PS51294"/>
    </source>
</evidence>
<dbReference type="FunFam" id="1.10.10.60:FF:000154">
    <property type="entry name" value="Transcription factor SRM1"/>
    <property type="match status" value="1"/>
</dbReference>
<keyword evidence="6" id="KW-0539">Nucleus</keyword>
<feature type="domain" description="SANT" evidence="11">
    <location>
        <begin position="103"/>
        <end position="156"/>
    </location>
</feature>
<dbReference type="InterPro" id="IPR001005">
    <property type="entry name" value="SANT/Myb"/>
</dbReference>
<protein>
    <recommendedName>
        <fullName evidence="7">Transcription factor MYBS1</fullName>
    </recommendedName>
    <alternativeName>
        <fullName evidence="8">Myb-related protein S1</fullName>
    </alternativeName>
</protein>